<comment type="subcellular location">
    <subcellularLocation>
        <location evidence="9">Cytoplasm</location>
    </subcellularLocation>
</comment>
<keyword evidence="5" id="KW-0347">Helicase</keyword>
<name>A0A6G9VPS9_9BACT</name>
<dbReference type="InterPro" id="IPR004576">
    <property type="entry name" value="Mfd"/>
</dbReference>
<comment type="similarity">
    <text evidence="9">In the C-terminal section; belongs to the helicase family. RecG subfamily.</text>
</comment>
<dbReference type="HAMAP" id="MF_00969">
    <property type="entry name" value="TRCF"/>
    <property type="match status" value="1"/>
</dbReference>
<dbReference type="RefSeq" id="WP_167749253.1">
    <property type="nucleotide sequence ID" value="NZ_CP039734.2"/>
</dbReference>
<dbReference type="PANTHER" id="PTHR47964:SF1">
    <property type="entry name" value="ATP-DEPENDENT DNA HELICASE HOMOLOG RECG, CHLOROPLASTIC"/>
    <property type="match status" value="1"/>
</dbReference>
<organism evidence="10 11">
    <name type="scientific">Sulfurospirillum diekertiae</name>
    <dbReference type="NCBI Taxonomy" id="1854492"/>
    <lineage>
        <taxon>Bacteria</taxon>
        <taxon>Pseudomonadati</taxon>
        <taxon>Campylobacterota</taxon>
        <taxon>Epsilonproteobacteria</taxon>
        <taxon>Campylobacterales</taxon>
        <taxon>Sulfurospirillaceae</taxon>
        <taxon>Sulfurospirillum</taxon>
    </lineage>
</organism>
<evidence type="ECO:0000256" key="1">
    <source>
        <dbReference type="ARBA" id="ARBA00022490"/>
    </source>
</evidence>
<proteinExistence type="inferred from homology"/>
<evidence type="ECO:0000256" key="6">
    <source>
        <dbReference type="ARBA" id="ARBA00022840"/>
    </source>
</evidence>
<dbReference type="InterPro" id="IPR001650">
    <property type="entry name" value="Helicase_C-like"/>
</dbReference>
<dbReference type="GO" id="GO:0005524">
    <property type="term" value="F:ATP binding"/>
    <property type="evidence" value="ECO:0007669"/>
    <property type="project" value="UniProtKB-UniRule"/>
</dbReference>
<evidence type="ECO:0000256" key="9">
    <source>
        <dbReference type="HAMAP-Rule" id="MF_00969"/>
    </source>
</evidence>
<dbReference type="InterPro" id="IPR003711">
    <property type="entry name" value="CarD-like/TRCF_RID"/>
</dbReference>
<dbReference type="Pfam" id="PF17757">
    <property type="entry name" value="UvrB_inter"/>
    <property type="match status" value="1"/>
</dbReference>
<dbReference type="PROSITE" id="PS51192">
    <property type="entry name" value="HELICASE_ATP_BIND_1"/>
    <property type="match status" value="1"/>
</dbReference>
<evidence type="ECO:0000256" key="2">
    <source>
        <dbReference type="ARBA" id="ARBA00022741"/>
    </source>
</evidence>
<dbReference type="SMART" id="SM00487">
    <property type="entry name" value="DEXDc"/>
    <property type="match status" value="1"/>
</dbReference>
<keyword evidence="8 9" id="KW-0234">DNA repair</keyword>
<dbReference type="NCBIfam" id="TIGR00580">
    <property type="entry name" value="mfd"/>
    <property type="match status" value="1"/>
</dbReference>
<dbReference type="PANTHER" id="PTHR47964">
    <property type="entry name" value="ATP-DEPENDENT DNA HELICASE HOMOLOG RECG, CHLOROPLASTIC"/>
    <property type="match status" value="1"/>
</dbReference>
<dbReference type="SMART" id="SM00982">
    <property type="entry name" value="TRCF"/>
    <property type="match status" value="1"/>
</dbReference>
<dbReference type="InterPro" id="IPR014001">
    <property type="entry name" value="Helicase_ATP-bd"/>
</dbReference>
<evidence type="ECO:0000256" key="3">
    <source>
        <dbReference type="ARBA" id="ARBA00022763"/>
    </source>
</evidence>
<dbReference type="GO" id="GO:0000716">
    <property type="term" value="P:transcription-coupled nucleotide-excision repair, DNA damage recognition"/>
    <property type="evidence" value="ECO:0007669"/>
    <property type="project" value="UniProtKB-UniRule"/>
</dbReference>
<dbReference type="Gene3D" id="3.40.50.300">
    <property type="entry name" value="P-loop containing nucleotide triphosphate hydrolases"/>
    <property type="match status" value="2"/>
</dbReference>
<dbReference type="SMART" id="SM00490">
    <property type="entry name" value="HELICc"/>
    <property type="match status" value="1"/>
</dbReference>
<keyword evidence="1 9" id="KW-0963">Cytoplasm</keyword>
<dbReference type="InterPro" id="IPR037235">
    <property type="entry name" value="TRCF-like_C_D7"/>
</dbReference>
<dbReference type="Pfam" id="PF03461">
    <property type="entry name" value="TRCF"/>
    <property type="match status" value="1"/>
</dbReference>
<dbReference type="EC" id="3.6.4.-" evidence="9"/>
<keyword evidence="4 9" id="KW-0378">Hydrolase</keyword>
<reference evidence="10 11" key="1">
    <citation type="journal article" date="2017" name="Environ. Sci. Technol.">
        <title>Organohalide Respiration with Chlorinated Ethenes under Low pH Conditions.</title>
        <authorList>
            <person name="Yang Y."/>
            <person name="Capiro N.L."/>
            <person name="Marcet T.F."/>
            <person name="Yan J."/>
            <person name="Pennell K.D."/>
            <person name="Loffler F.E."/>
        </authorList>
    </citation>
    <scope>NUCLEOTIDE SEQUENCE [LARGE SCALE GENOMIC DNA]</scope>
    <source>
        <strain evidence="10 11">ACSDCE</strain>
    </source>
</reference>
<evidence type="ECO:0000313" key="11">
    <source>
        <dbReference type="Proteomes" id="UP000502831"/>
    </source>
</evidence>
<dbReference type="GO" id="GO:0003684">
    <property type="term" value="F:damaged DNA binding"/>
    <property type="evidence" value="ECO:0007669"/>
    <property type="project" value="InterPro"/>
</dbReference>
<dbReference type="SUPFAM" id="SSF52540">
    <property type="entry name" value="P-loop containing nucleoside triphosphate hydrolases"/>
    <property type="match status" value="3"/>
</dbReference>
<protein>
    <recommendedName>
        <fullName evidence="9">Transcription-repair-coupling factor</fullName>
        <shortName evidence="9">TRCF</shortName>
        <ecNumber evidence="9">3.6.4.-</ecNumber>
    </recommendedName>
</protein>
<dbReference type="Pfam" id="PF02559">
    <property type="entry name" value="CarD_TRCF_RID"/>
    <property type="match status" value="1"/>
</dbReference>
<dbReference type="SMART" id="SM01058">
    <property type="entry name" value="CarD_TRCF"/>
    <property type="match status" value="1"/>
</dbReference>
<evidence type="ECO:0000256" key="8">
    <source>
        <dbReference type="ARBA" id="ARBA00023204"/>
    </source>
</evidence>
<sequence length="989" mass="111854">MLQAACYEFLQTKNDLQLLGVKGEKEAFLASEVALFLGKKSYVLPDLRANSGDDLLSFHEEIVELLRVLQAFYKDNSPKKILIAPLRTLLTPLPKAELFDTLSLEFGMRLHLEHFKEQMFYWGYLAVDVVQDKGEISVRGDIIDIFPPDSEKALRLSLFDDEVESIRFFDCESQKSAKEELESYTLFPALFALDEERHTLMQKRIDSLKSDSFTKDVHSLGLWVLGESGAVYTEAFKTYLSMDAVAELDEIALFDEVGAKKLQSLPSIPEAKAYREIAPSNIKTFLELHQNKKITLLAKNEVLLRIVDIEPLHVKWIQSERIVNIMNAEEVILSLNKPSTKIKRKRANIVLDELKSGDYVVHENYGIGIFKGLTQVTVLGATKDFVLIEYLGDDKLLLPVENLHVIDRYIGESGGLVSVDRLGKGSFQKLKAKTRERLLEIASEIIAIAAKREMVDGLSIAMEQGEMALFEADAGFTYTEDQRRVIGEILSDFKSGKMMDRLLSGDVGFGKTEVAMNAIFATVRKGFQAILIAPTTLLCSQHFKSLSTRFAKYNIKVAQLDRFTSPAQKQVILKELKSGELHVCVGTHSLFEVELHNPALVVVDEEHKFGVKQKEKLKNFRENVHILSMSATPIPRSLNMALSSIKQYSQLLTPPNDREDVRTFVKEYDEKVIKEAIIREMRRGGQVFFVHNRIATIEAKRKELLSMMPNLRILTLHSEISAAITEKEMLHFEEKAYDVLLSTSIIESGIHIPNVNTILIDSADHFGMADLHQLRGRVGRSKRQGFCYFLVKDKEELSESAKKRLIALESNSYLGSGSILAYHDLEIRGGGNLVGEAQSGHIKNIGYSLYLKMLEDAINSLLGKTPIASREVEIKLSISAFISDNDIAEDRVRLELYRRLSRCASVHDVLEIEEEMVDRFGKLDVSTKQFLQLIEIKILATQQNIVLISNYGQNITIKYEDEKKIMLQSRSRDDDDIIATVLLHLRTKA</sequence>
<dbReference type="Proteomes" id="UP000502831">
    <property type="component" value="Chromosome"/>
</dbReference>
<dbReference type="InterPro" id="IPR036101">
    <property type="entry name" value="CarD-like/TRCF_RID_sf"/>
</dbReference>
<dbReference type="EMBL" id="CP039734">
    <property type="protein sequence ID" value="QIR75147.1"/>
    <property type="molecule type" value="Genomic_DNA"/>
</dbReference>
<accession>A0A6G9VPS9</accession>
<dbReference type="Gene3D" id="3.30.2060.10">
    <property type="entry name" value="Penicillin-binding protein 1b domain"/>
    <property type="match status" value="1"/>
</dbReference>
<dbReference type="PROSITE" id="PS51194">
    <property type="entry name" value="HELICASE_CTER"/>
    <property type="match status" value="1"/>
</dbReference>
<dbReference type="Pfam" id="PF00270">
    <property type="entry name" value="DEAD"/>
    <property type="match status" value="1"/>
</dbReference>
<dbReference type="SUPFAM" id="SSF143517">
    <property type="entry name" value="TRCF domain-like"/>
    <property type="match status" value="1"/>
</dbReference>
<dbReference type="Gene3D" id="3.40.50.11180">
    <property type="match status" value="1"/>
</dbReference>
<dbReference type="Gene3D" id="3.90.1150.50">
    <property type="entry name" value="Transcription-repair-coupling factor, D7 domain"/>
    <property type="match status" value="1"/>
</dbReference>
<dbReference type="InterPro" id="IPR047112">
    <property type="entry name" value="RecG/Mfd"/>
</dbReference>
<dbReference type="GO" id="GO:0016787">
    <property type="term" value="F:hydrolase activity"/>
    <property type="evidence" value="ECO:0007669"/>
    <property type="project" value="UniProtKB-KW"/>
</dbReference>
<dbReference type="Gene3D" id="2.40.10.170">
    <property type="match status" value="1"/>
</dbReference>
<keyword evidence="7 9" id="KW-0238">DNA-binding</keyword>
<dbReference type="InterPro" id="IPR027417">
    <property type="entry name" value="P-loop_NTPase"/>
</dbReference>
<dbReference type="Pfam" id="PF00271">
    <property type="entry name" value="Helicase_C"/>
    <property type="match status" value="1"/>
</dbReference>
<dbReference type="InterPro" id="IPR005118">
    <property type="entry name" value="TRCF_C"/>
</dbReference>
<dbReference type="GO" id="GO:0006355">
    <property type="term" value="P:regulation of DNA-templated transcription"/>
    <property type="evidence" value="ECO:0007669"/>
    <property type="project" value="UniProtKB-UniRule"/>
</dbReference>
<dbReference type="AlphaFoldDB" id="A0A6G9VPS9"/>
<comment type="similarity">
    <text evidence="9">In the N-terminal section; belongs to the UvrB family.</text>
</comment>
<evidence type="ECO:0000256" key="7">
    <source>
        <dbReference type="ARBA" id="ARBA00023125"/>
    </source>
</evidence>
<evidence type="ECO:0000313" key="10">
    <source>
        <dbReference type="EMBL" id="QIR75147.1"/>
    </source>
</evidence>
<dbReference type="GO" id="GO:0003678">
    <property type="term" value="F:DNA helicase activity"/>
    <property type="evidence" value="ECO:0007669"/>
    <property type="project" value="TreeGrafter"/>
</dbReference>
<keyword evidence="3 9" id="KW-0227">DNA damage</keyword>
<dbReference type="SUPFAM" id="SSF141259">
    <property type="entry name" value="CarD-like"/>
    <property type="match status" value="1"/>
</dbReference>
<gene>
    <name evidence="9 10" type="primary">mfd</name>
    <name evidence="10" type="ORF">FA584_02500</name>
</gene>
<dbReference type="InterPro" id="IPR011545">
    <property type="entry name" value="DEAD/DEAH_box_helicase_dom"/>
</dbReference>
<keyword evidence="6 9" id="KW-0067">ATP-binding</keyword>
<evidence type="ECO:0000256" key="4">
    <source>
        <dbReference type="ARBA" id="ARBA00022801"/>
    </source>
</evidence>
<comment type="function">
    <text evidence="9">Couples transcription and DNA repair by recognizing RNA polymerase (RNAP) stalled at DNA lesions. Mediates ATP-dependent release of RNAP and its truncated transcript from the DNA, and recruitment of nucleotide excision repair machinery to the damaged site.</text>
</comment>
<dbReference type="InterPro" id="IPR041471">
    <property type="entry name" value="UvrB_inter"/>
</dbReference>
<evidence type="ECO:0000256" key="5">
    <source>
        <dbReference type="ARBA" id="ARBA00022806"/>
    </source>
</evidence>
<keyword evidence="2 9" id="KW-0547">Nucleotide-binding</keyword>
<dbReference type="GO" id="GO:0005737">
    <property type="term" value="C:cytoplasm"/>
    <property type="evidence" value="ECO:0007669"/>
    <property type="project" value="UniProtKB-SubCell"/>
</dbReference>